<comment type="caution">
    <text evidence="1">The sequence shown here is derived from an EMBL/GenBank/DDBJ whole genome shotgun (WGS) entry which is preliminary data.</text>
</comment>
<dbReference type="Pfam" id="PF20050">
    <property type="entry name" value="DUF6452"/>
    <property type="match status" value="1"/>
</dbReference>
<proteinExistence type="predicted"/>
<organism evidence="1">
    <name type="scientific">termite gut metagenome</name>
    <dbReference type="NCBI Taxonomy" id="433724"/>
    <lineage>
        <taxon>unclassified sequences</taxon>
        <taxon>metagenomes</taxon>
        <taxon>organismal metagenomes</taxon>
    </lineage>
</organism>
<dbReference type="AlphaFoldDB" id="A0A5J4QX85"/>
<evidence type="ECO:0000313" key="1">
    <source>
        <dbReference type="EMBL" id="KAA6325301.1"/>
    </source>
</evidence>
<protein>
    <recommendedName>
        <fullName evidence="2">Calcium-binding protein P</fullName>
    </recommendedName>
</protein>
<dbReference type="InterPro" id="IPR045607">
    <property type="entry name" value="DUF6452"/>
</dbReference>
<gene>
    <name evidence="1" type="ORF">EZS27_025466</name>
</gene>
<sequence>MKRLLRYPVAILLIACSLGGMMMSSCAEDNTCSMAGRAMLKCNVYTYEEDKTASKAAIVKLTVTAFETDSIIINAQANVQEVLLPLRYTKETTIFVLHYGDEGEQKDTILISHHNTSYFISLECGYDMQQSVTKVTYTRHVLDSIFVRNINLDVNGQENFRLFYTD</sequence>
<evidence type="ECO:0008006" key="2">
    <source>
        <dbReference type="Google" id="ProtNLM"/>
    </source>
</evidence>
<dbReference type="EMBL" id="SNRY01002390">
    <property type="protein sequence ID" value="KAA6325301.1"/>
    <property type="molecule type" value="Genomic_DNA"/>
</dbReference>
<name>A0A5J4QX85_9ZZZZ</name>
<reference evidence="1" key="1">
    <citation type="submission" date="2019-03" db="EMBL/GenBank/DDBJ databases">
        <title>Single cell metagenomics reveals metabolic interactions within the superorganism composed of flagellate Streblomastix strix and complex community of Bacteroidetes bacteria on its surface.</title>
        <authorList>
            <person name="Treitli S.C."/>
            <person name="Kolisko M."/>
            <person name="Husnik F."/>
            <person name="Keeling P."/>
            <person name="Hampl V."/>
        </authorList>
    </citation>
    <scope>NUCLEOTIDE SEQUENCE</scope>
    <source>
        <strain evidence="1">STM</strain>
    </source>
</reference>
<dbReference type="PROSITE" id="PS51257">
    <property type="entry name" value="PROKAR_LIPOPROTEIN"/>
    <property type="match status" value="1"/>
</dbReference>
<accession>A0A5J4QX85</accession>